<evidence type="ECO:0000313" key="2">
    <source>
        <dbReference type="Proteomes" id="UP000805193"/>
    </source>
</evidence>
<comment type="caution">
    <text evidence="1">The sequence shown here is derived from an EMBL/GenBank/DDBJ whole genome shotgun (WGS) entry which is preliminary data.</text>
</comment>
<reference evidence="1 2" key="1">
    <citation type="journal article" date="2020" name="Cell">
        <title>Large-Scale Comparative Analyses of Tick Genomes Elucidate Their Genetic Diversity and Vector Capacities.</title>
        <authorList>
            <consortium name="Tick Genome and Microbiome Consortium (TIGMIC)"/>
            <person name="Jia N."/>
            <person name="Wang J."/>
            <person name="Shi W."/>
            <person name="Du L."/>
            <person name="Sun Y."/>
            <person name="Zhan W."/>
            <person name="Jiang J.F."/>
            <person name="Wang Q."/>
            <person name="Zhang B."/>
            <person name="Ji P."/>
            <person name="Bell-Sakyi L."/>
            <person name="Cui X.M."/>
            <person name="Yuan T.T."/>
            <person name="Jiang B.G."/>
            <person name="Yang W.F."/>
            <person name="Lam T.T."/>
            <person name="Chang Q.C."/>
            <person name="Ding S.J."/>
            <person name="Wang X.J."/>
            <person name="Zhu J.G."/>
            <person name="Ruan X.D."/>
            <person name="Zhao L."/>
            <person name="Wei J.T."/>
            <person name="Ye R.Z."/>
            <person name="Que T.C."/>
            <person name="Du C.H."/>
            <person name="Zhou Y.H."/>
            <person name="Cheng J.X."/>
            <person name="Dai P.F."/>
            <person name="Guo W.B."/>
            <person name="Han X.H."/>
            <person name="Huang E.J."/>
            <person name="Li L.F."/>
            <person name="Wei W."/>
            <person name="Gao Y.C."/>
            <person name="Liu J.Z."/>
            <person name="Shao H.Z."/>
            <person name="Wang X."/>
            <person name="Wang C.C."/>
            <person name="Yang T.C."/>
            <person name="Huo Q.B."/>
            <person name="Li W."/>
            <person name="Chen H.Y."/>
            <person name="Chen S.E."/>
            <person name="Zhou L.G."/>
            <person name="Ni X.B."/>
            <person name="Tian J.H."/>
            <person name="Sheng Y."/>
            <person name="Liu T."/>
            <person name="Pan Y.S."/>
            <person name="Xia L.Y."/>
            <person name="Li J."/>
            <person name="Zhao F."/>
            <person name="Cao W.C."/>
        </authorList>
    </citation>
    <scope>NUCLEOTIDE SEQUENCE [LARGE SCALE GENOMIC DNA]</scope>
    <source>
        <strain evidence="1">Iper-2018</strain>
    </source>
</reference>
<organism evidence="1 2">
    <name type="scientific">Ixodes persulcatus</name>
    <name type="common">Taiga tick</name>
    <dbReference type="NCBI Taxonomy" id="34615"/>
    <lineage>
        <taxon>Eukaryota</taxon>
        <taxon>Metazoa</taxon>
        <taxon>Ecdysozoa</taxon>
        <taxon>Arthropoda</taxon>
        <taxon>Chelicerata</taxon>
        <taxon>Arachnida</taxon>
        <taxon>Acari</taxon>
        <taxon>Parasitiformes</taxon>
        <taxon>Ixodida</taxon>
        <taxon>Ixodoidea</taxon>
        <taxon>Ixodidae</taxon>
        <taxon>Ixodinae</taxon>
        <taxon>Ixodes</taxon>
    </lineage>
</organism>
<evidence type="ECO:0000313" key="1">
    <source>
        <dbReference type="EMBL" id="KAG0416779.1"/>
    </source>
</evidence>
<proteinExistence type="predicted"/>
<dbReference type="Proteomes" id="UP000805193">
    <property type="component" value="Unassembled WGS sequence"/>
</dbReference>
<gene>
    <name evidence="1" type="ORF">HPB47_006143</name>
</gene>
<dbReference type="EMBL" id="JABSTQ010010921">
    <property type="protein sequence ID" value="KAG0416779.1"/>
    <property type="molecule type" value="Genomic_DNA"/>
</dbReference>
<keyword evidence="2" id="KW-1185">Reference proteome</keyword>
<name>A0AC60PB00_IXOPE</name>
<sequence length="287" mass="32028">MELVAFRTQDGAAHVMDAYCPHLGAHLGIMGRVVEDCIECPFHGWRFKGDDGACTYVPYASKTPDFVKAKTWLCRELLGFLFIWYHADGEAPSWELEDEPEISSGRWQQTARFERVVYGHIQDICENSADVSHFEKLHKASGLVPCEEYARNAGNSWKGRLLSHKYDISWSAEGTVARTDTPIRMSIFGRNFDSLTVRGLFKLVGPALFVFHGETRWGGLITTMSLTPVGPLERQTWLLRNGGAQLGTRRRQCVCRSYDVTPLECADRRGARGGGGSGPPARQLCAV</sequence>
<protein>
    <submittedName>
        <fullName evidence="1">Uncharacterized protein</fullName>
    </submittedName>
</protein>
<accession>A0AC60PB00</accession>